<feature type="region of interest" description="Disordered" evidence="1">
    <location>
        <begin position="139"/>
        <end position="209"/>
    </location>
</feature>
<evidence type="ECO:0000313" key="2">
    <source>
        <dbReference type="EMBL" id="ESO98428.1"/>
    </source>
</evidence>
<name>V4A3K0_LOTGI</name>
<sequence length="377" mass="42299">MNIGGSDDRRHLMVDERGKTVNGTIAPELENIEWPLKGVKMKQRKEQAKKRMLYQAPYKSPIVLAIDTCSQSTCCTQSPSRATATLCFTNSQPPTVHQFRSTQRAPVKPMTSTPVKNVQNERYATELGESENMITSTPVDADQETNSPVIPFQNTNPVDKQEPQTSFTPKRQSSVLSAPTTPRTPTIRPKNFAVTKPCTTPNRQQRRPEVQHYLEANLPRTPKKATSLKGVIKTTKKTTPKKFNKIHPLSKSNVDHDLLRYHYLTKSPSAKSSPARTVASTASSRVFEFQSSPRRAIMFQTSGSAKEAAKQSVLLTIRKVAQELAKLRKRRQLLYIGKLIECEKGSTVSLALQRRQIPRKRFSVCVSGTLFNSFAQF</sequence>
<dbReference type="AlphaFoldDB" id="V4A3K0"/>
<dbReference type="Proteomes" id="UP000030746">
    <property type="component" value="Unassembled WGS sequence"/>
</dbReference>
<dbReference type="OrthoDB" id="10433631at2759"/>
<proteinExistence type="predicted"/>
<protein>
    <submittedName>
        <fullName evidence="2">Uncharacterized protein</fullName>
    </submittedName>
</protein>
<feature type="compositionally biased region" description="Polar residues" evidence="1">
    <location>
        <begin position="139"/>
        <end position="178"/>
    </location>
</feature>
<dbReference type="GeneID" id="20237998"/>
<dbReference type="HOGENOM" id="CLU_734224_0_0_1"/>
<dbReference type="EMBL" id="KB201262">
    <property type="protein sequence ID" value="ESO98428.1"/>
    <property type="molecule type" value="Genomic_DNA"/>
</dbReference>
<evidence type="ECO:0000256" key="1">
    <source>
        <dbReference type="SAM" id="MobiDB-lite"/>
    </source>
</evidence>
<reference evidence="2 3" key="1">
    <citation type="journal article" date="2013" name="Nature">
        <title>Insights into bilaterian evolution from three spiralian genomes.</title>
        <authorList>
            <person name="Simakov O."/>
            <person name="Marletaz F."/>
            <person name="Cho S.J."/>
            <person name="Edsinger-Gonzales E."/>
            <person name="Havlak P."/>
            <person name="Hellsten U."/>
            <person name="Kuo D.H."/>
            <person name="Larsson T."/>
            <person name="Lv J."/>
            <person name="Arendt D."/>
            <person name="Savage R."/>
            <person name="Osoegawa K."/>
            <person name="de Jong P."/>
            <person name="Grimwood J."/>
            <person name="Chapman J.A."/>
            <person name="Shapiro H."/>
            <person name="Aerts A."/>
            <person name="Otillar R.P."/>
            <person name="Terry A.Y."/>
            <person name="Boore J.L."/>
            <person name="Grigoriev I.V."/>
            <person name="Lindberg D.R."/>
            <person name="Seaver E.C."/>
            <person name="Weisblat D.A."/>
            <person name="Putnam N.H."/>
            <person name="Rokhsar D.S."/>
        </authorList>
    </citation>
    <scope>NUCLEOTIDE SEQUENCE [LARGE SCALE GENOMIC DNA]</scope>
</reference>
<organism evidence="2 3">
    <name type="scientific">Lottia gigantea</name>
    <name type="common">Giant owl limpet</name>
    <dbReference type="NCBI Taxonomy" id="225164"/>
    <lineage>
        <taxon>Eukaryota</taxon>
        <taxon>Metazoa</taxon>
        <taxon>Spiralia</taxon>
        <taxon>Lophotrochozoa</taxon>
        <taxon>Mollusca</taxon>
        <taxon>Gastropoda</taxon>
        <taxon>Patellogastropoda</taxon>
        <taxon>Lottioidea</taxon>
        <taxon>Lottiidae</taxon>
        <taxon>Lottia</taxon>
    </lineage>
</organism>
<keyword evidence="3" id="KW-1185">Reference proteome</keyword>
<evidence type="ECO:0000313" key="3">
    <source>
        <dbReference type="Proteomes" id="UP000030746"/>
    </source>
</evidence>
<dbReference type="RefSeq" id="XP_009051114.1">
    <property type="nucleotide sequence ID" value="XM_009052866.1"/>
</dbReference>
<dbReference type="KEGG" id="lgi:LOTGIDRAFT_159235"/>
<feature type="compositionally biased region" description="Low complexity" evidence="1">
    <location>
        <begin position="179"/>
        <end position="189"/>
    </location>
</feature>
<gene>
    <name evidence="2" type="ORF">LOTGIDRAFT_159235</name>
</gene>
<accession>V4A3K0</accession>
<dbReference type="CTD" id="20237998"/>